<keyword evidence="3" id="KW-0479">Metal-binding</keyword>
<dbReference type="InterPro" id="IPR006963">
    <property type="entry name" value="Mopterin_OxRdtase_4Fe-4S_dom"/>
</dbReference>
<keyword evidence="1" id="KW-0004">4Fe-4S</keyword>
<evidence type="ECO:0000256" key="7">
    <source>
        <dbReference type="ARBA" id="ARBA00023014"/>
    </source>
</evidence>
<evidence type="ECO:0000256" key="6">
    <source>
        <dbReference type="ARBA" id="ARBA00023004"/>
    </source>
</evidence>
<evidence type="ECO:0000259" key="8">
    <source>
        <dbReference type="PROSITE" id="PS51669"/>
    </source>
</evidence>
<evidence type="ECO:0000256" key="2">
    <source>
        <dbReference type="ARBA" id="ARBA00022505"/>
    </source>
</evidence>
<keyword evidence="2" id="KW-0500">Molybdenum</keyword>
<dbReference type="Pfam" id="PF04879">
    <property type="entry name" value="Molybdop_Fe4S4"/>
    <property type="match status" value="1"/>
</dbReference>
<dbReference type="AlphaFoldDB" id="A0A1H5ZEP3"/>
<accession>A0A1H5ZEP3</accession>
<dbReference type="Gene3D" id="3.40.50.740">
    <property type="match status" value="1"/>
</dbReference>
<dbReference type="Gene3D" id="2.20.25.90">
    <property type="entry name" value="ADC-like domains"/>
    <property type="match status" value="1"/>
</dbReference>
<proteinExistence type="predicted"/>
<dbReference type="Proteomes" id="UP000236742">
    <property type="component" value="Unassembled WGS sequence"/>
</dbReference>
<dbReference type="InterPro" id="IPR050612">
    <property type="entry name" value="Prok_Mopterin_Oxidored"/>
</dbReference>
<dbReference type="GO" id="GO:0046872">
    <property type="term" value="F:metal ion binding"/>
    <property type="evidence" value="ECO:0007669"/>
    <property type="project" value="UniProtKB-KW"/>
</dbReference>
<dbReference type="Gene3D" id="3.40.228.10">
    <property type="entry name" value="Dimethylsulfoxide Reductase, domain 2"/>
    <property type="match status" value="1"/>
</dbReference>
<evidence type="ECO:0000256" key="5">
    <source>
        <dbReference type="ARBA" id="ARBA00023002"/>
    </source>
</evidence>
<keyword evidence="4" id="KW-0732">Signal</keyword>
<gene>
    <name evidence="9" type="ORF">SAMN05421751_1366</name>
</gene>
<dbReference type="EMBL" id="FNVD01000036">
    <property type="protein sequence ID" value="SEG34195.1"/>
    <property type="molecule type" value="Genomic_DNA"/>
</dbReference>
<dbReference type="GO" id="GO:0051539">
    <property type="term" value="F:4 iron, 4 sulfur cluster binding"/>
    <property type="evidence" value="ECO:0007669"/>
    <property type="project" value="UniProtKB-KW"/>
</dbReference>
<dbReference type="PANTHER" id="PTHR43742">
    <property type="entry name" value="TRIMETHYLAMINE-N-OXIDE REDUCTASE"/>
    <property type="match status" value="1"/>
</dbReference>
<evidence type="ECO:0000256" key="4">
    <source>
        <dbReference type="ARBA" id="ARBA00022729"/>
    </source>
</evidence>
<feature type="domain" description="4Fe-4S Mo/W bis-MGD-type" evidence="8">
    <location>
        <begin position="1"/>
        <end position="54"/>
    </location>
</feature>
<keyword evidence="5" id="KW-0560">Oxidoreductase</keyword>
<evidence type="ECO:0000313" key="9">
    <source>
        <dbReference type="EMBL" id="SEG34195.1"/>
    </source>
</evidence>
<dbReference type="PANTHER" id="PTHR43742:SF9">
    <property type="entry name" value="TETRATHIONATE REDUCTASE SUBUNIT A"/>
    <property type="match status" value="1"/>
</dbReference>
<name>A0A1H5ZEP3_9RHOB</name>
<dbReference type="SUPFAM" id="SSF53706">
    <property type="entry name" value="Formate dehydrogenase/DMSO reductase, domains 1-3"/>
    <property type="match status" value="1"/>
</dbReference>
<reference evidence="9 10" key="1">
    <citation type="submission" date="2016-10" db="EMBL/GenBank/DDBJ databases">
        <authorList>
            <person name="de Groot N.N."/>
        </authorList>
    </citation>
    <scope>NUCLEOTIDE SEQUENCE [LARGE SCALE GENOMIC DNA]</scope>
    <source>
        <strain evidence="9 10">DSM 23413</strain>
    </source>
</reference>
<evidence type="ECO:0000256" key="1">
    <source>
        <dbReference type="ARBA" id="ARBA00022485"/>
    </source>
</evidence>
<evidence type="ECO:0000256" key="3">
    <source>
        <dbReference type="ARBA" id="ARBA00022723"/>
    </source>
</evidence>
<dbReference type="Pfam" id="PF00384">
    <property type="entry name" value="Molybdopterin"/>
    <property type="match status" value="1"/>
</dbReference>
<sequence>MPSACYQCVTRCPIVGYVENGKLEKISPQYNSIRTEGTLWAKAQAGVNHVYDPDRILYPLRRVGKRGEGKWKRISWDEALDEIAARLKKLRDEGTPEKFMFHYGRMKSSTSKMVKSVFLATYGTGTIGNHTAICEGSKWVAQELTWGGHYDNWDFDNTQFILNFGSNVYEAHTNHNPVAHRLTRAVVERNLRMVTFDVRLSNTAAKSWEWVPIKPGTDIAVILAMCNVIMSEDIIPIEGRNFLRFCRVTKDVNASTDEKIAALKEHLKDYTPKWAEGISGVPAQKIVEIARELAIKHPAAIISYRGAVTHAYGVETERALMMLSSITGNVDAPGGRLKAVGPHWKYPKGPKEKPKARKLGVLDGFPGQVAFPNHHVSQLTFELIRDGSYGRPEVYMWMKYQPVYSNGDCKANEEILKDESILPFTVAVSPFYDESSHLADIILP</sequence>
<dbReference type="RefSeq" id="WP_160114908.1">
    <property type="nucleotide sequence ID" value="NZ_FNVD01000036.1"/>
</dbReference>
<dbReference type="GO" id="GO:0016491">
    <property type="term" value="F:oxidoreductase activity"/>
    <property type="evidence" value="ECO:0007669"/>
    <property type="project" value="UniProtKB-KW"/>
</dbReference>
<organism evidence="9 10">
    <name type="scientific">Jhaorihella thermophila</name>
    <dbReference type="NCBI Taxonomy" id="488547"/>
    <lineage>
        <taxon>Bacteria</taxon>
        <taxon>Pseudomonadati</taxon>
        <taxon>Pseudomonadota</taxon>
        <taxon>Alphaproteobacteria</taxon>
        <taxon>Rhodobacterales</taxon>
        <taxon>Paracoccaceae</taxon>
        <taxon>Jhaorihella</taxon>
    </lineage>
</organism>
<keyword evidence="6" id="KW-0408">Iron</keyword>
<dbReference type="PROSITE" id="PS51669">
    <property type="entry name" value="4FE4S_MOW_BIS_MGD"/>
    <property type="match status" value="1"/>
</dbReference>
<evidence type="ECO:0000313" key="10">
    <source>
        <dbReference type="Proteomes" id="UP000236742"/>
    </source>
</evidence>
<dbReference type="InterPro" id="IPR006656">
    <property type="entry name" value="Mopterin_OxRdtase"/>
</dbReference>
<keyword evidence="10" id="KW-1185">Reference proteome</keyword>
<protein>
    <submittedName>
        <fullName evidence="9">Molybdopterin oxidoreductase Fe4S4 domain-containing protein</fullName>
    </submittedName>
</protein>
<dbReference type="OrthoDB" id="9759518at2"/>
<keyword evidence="7" id="KW-0411">Iron-sulfur</keyword>